<keyword evidence="3" id="KW-0677">Repeat</keyword>
<accession>A0AAX6EYK2</accession>
<evidence type="ECO:0000256" key="2">
    <source>
        <dbReference type="ARBA" id="ARBA00022614"/>
    </source>
</evidence>
<organism evidence="7 8">
    <name type="scientific">Iris pallida</name>
    <name type="common">Sweet iris</name>
    <dbReference type="NCBI Taxonomy" id="29817"/>
    <lineage>
        <taxon>Eukaryota</taxon>
        <taxon>Viridiplantae</taxon>
        <taxon>Streptophyta</taxon>
        <taxon>Embryophyta</taxon>
        <taxon>Tracheophyta</taxon>
        <taxon>Spermatophyta</taxon>
        <taxon>Magnoliopsida</taxon>
        <taxon>Liliopsida</taxon>
        <taxon>Asparagales</taxon>
        <taxon>Iridaceae</taxon>
        <taxon>Iridoideae</taxon>
        <taxon>Irideae</taxon>
        <taxon>Iris</taxon>
    </lineage>
</organism>
<gene>
    <name evidence="7" type="ORF">M6B38_161575</name>
</gene>
<dbReference type="AlphaFoldDB" id="A0AAX6EYK2"/>
<dbReference type="Proteomes" id="UP001140949">
    <property type="component" value="Unassembled WGS sequence"/>
</dbReference>
<proteinExistence type="inferred from homology"/>
<dbReference type="InterPro" id="IPR041118">
    <property type="entry name" value="Rx_N"/>
</dbReference>
<keyword evidence="4" id="KW-0547">Nucleotide-binding</keyword>
<reference evidence="7" key="2">
    <citation type="submission" date="2023-04" db="EMBL/GenBank/DDBJ databases">
        <authorList>
            <person name="Bruccoleri R.E."/>
            <person name="Oakeley E.J."/>
            <person name="Faust A.-M."/>
            <person name="Dessus-Babus S."/>
            <person name="Altorfer M."/>
            <person name="Burckhardt D."/>
            <person name="Oertli M."/>
            <person name="Naumann U."/>
            <person name="Petersen F."/>
            <person name="Wong J."/>
        </authorList>
    </citation>
    <scope>NUCLEOTIDE SEQUENCE</scope>
    <source>
        <strain evidence="7">GSM-AAB239-AS_SAM_17_03QT</strain>
        <tissue evidence="7">Leaf</tissue>
    </source>
</reference>
<comment type="similarity">
    <text evidence="1">Belongs to the disease resistance NB-LRR family.</text>
</comment>
<comment type="caution">
    <text evidence="7">The sequence shown here is derived from an EMBL/GenBank/DDBJ whole genome shotgun (WGS) entry which is preliminary data.</text>
</comment>
<evidence type="ECO:0000256" key="5">
    <source>
        <dbReference type="ARBA" id="ARBA00022821"/>
    </source>
</evidence>
<dbReference type="Pfam" id="PF18052">
    <property type="entry name" value="Rx_N"/>
    <property type="match status" value="1"/>
</dbReference>
<dbReference type="EMBL" id="JANAVB010033020">
    <property type="protein sequence ID" value="KAJ6809232.1"/>
    <property type="molecule type" value="Genomic_DNA"/>
</dbReference>
<dbReference type="GO" id="GO:0000166">
    <property type="term" value="F:nucleotide binding"/>
    <property type="evidence" value="ECO:0007669"/>
    <property type="project" value="UniProtKB-KW"/>
</dbReference>
<keyword evidence="2" id="KW-0433">Leucine-rich repeat</keyword>
<feature type="domain" description="Disease resistance N-terminal" evidence="6">
    <location>
        <begin position="13"/>
        <end position="95"/>
    </location>
</feature>
<keyword evidence="5" id="KW-0611">Plant defense</keyword>
<evidence type="ECO:0000259" key="6">
    <source>
        <dbReference type="Pfam" id="PF18052"/>
    </source>
</evidence>
<evidence type="ECO:0000313" key="7">
    <source>
        <dbReference type="EMBL" id="KAJ6809232.1"/>
    </source>
</evidence>
<evidence type="ECO:0000256" key="1">
    <source>
        <dbReference type="ARBA" id="ARBA00008894"/>
    </source>
</evidence>
<keyword evidence="8" id="KW-1185">Reference proteome</keyword>
<evidence type="ECO:0000256" key="4">
    <source>
        <dbReference type="ARBA" id="ARBA00022741"/>
    </source>
</evidence>
<evidence type="ECO:0000256" key="3">
    <source>
        <dbReference type="ARBA" id="ARBA00022737"/>
    </source>
</evidence>
<dbReference type="Gene3D" id="1.20.5.4130">
    <property type="match status" value="1"/>
</dbReference>
<sequence>MDQIALSLVEPIVSPIVGKLKNAALSYFGGDITEDELQRLQDTILPKIRTALRLAEGKDVDDLKPWLMKLKKAAYEAEDVLDMYEYQRLKDQVSSAPNCIKTLKKTARAAAAPFTLKTVLKKSRETNEDC</sequence>
<reference evidence="7" key="1">
    <citation type="journal article" date="2023" name="GigaByte">
        <title>Genome assembly of the bearded iris, Iris pallida Lam.</title>
        <authorList>
            <person name="Bruccoleri R.E."/>
            <person name="Oakeley E.J."/>
            <person name="Faust A.M.E."/>
            <person name="Altorfer M."/>
            <person name="Dessus-Babus S."/>
            <person name="Burckhardt D."/>
            <person name="Oertli M."/>
            <person name="Naumann U."/>
            <person name="Petersen F."/>
            <person name="Wong J."/>
        </authorList>
    </citation>
    <scope>NUCLEOTIDE SEQUENCE</scope>
    <source>
        <strain evidence="7">GSM-AAB239-AS_SAM_17_03QT</strain>
    </source>
</reference>
<protein>
    <submittedName>
        <fullName evidence="7">Disease resistance RPP13-like protein 1 isoform X1</fullName>
    </submittedName>
</protein>
<evidence type="ECO:0000313" key="8">
    <source>
        <dbReference type="Proteomes" id="UP001140949"/>
    </source>
</evidence>
<dbReference type="GO" id="GO:0006952">
    <property type="term" value="P:defense response"/>
    <property type="evidence" value="ECO:0007669"/>
    <property type="project" value="UniProtKB-KW"/>
</dbReference>
<name>A0AAX6EYK2_IRIPA</name>